<dbReference type="AlphaFoldDB" id="A0A150FBG7"/>
<reference evidence="3" key="1">
    <citation type="submission" date="2016-02" db="EMBL/GenBank/DDBJ databases">
        <authorList>
            <person name="Dunlap C."/>
        </authorList>
    </citation>
    <scope>NUCLEOTIDE SEQUENCE [LARGE SCALE GENOMIC DNA]</scope>
    <source>
        <strain evidence="3">NRRL B-41092</strain>
    </source>
</reference>
<dbReference type="EMBL" id="LSBA01000004">
    <property type="protein sequence ID" value="KXZ22726.1"/>
    <property type="molecule type" value="Genomic_DNA"/>
</dbReference>
<keyword evidence="3" id="KW-1185">Reference proteome</keyword>
<comment type="similarity">
    <text evidence="1">Belongs to the UPF0435 family.</text>
</comment>
<dbReference type="Pfam" id="PF06569">
    <property type="entry name" value="DUF1128"/>
    <property type="match status" value="1"/>
</dbReference>
<name>A0A150FBG7_9BACI</name>
<dbReference type="InterPro" id="IPR009507">
    <property type="entry name" value="UPF0435"/>
</dbReference>
<evidence type="ECO:0000313" key="3">
    <source>
        <dbReference type="Proteomes" id="UP000075430"/>
    </source>
</evidence>
<proteinExistence type="inferred from homology"/>
<gene>
    <name evidence="2" type="ORF">AXI58_08115</name>
</gene>
<protein>
    <recommendedName>
        <fullName evidence="1">UPF0435 protein AXI58_08115</fullName>
    </recommendedName>
</protein>
<dbReference type="Proteomes" id="UP000075430">
    <property type="component" value="Unassembled WGS sequence"/>
</dbReference>
<dbReference type="HAMAP" id="MF_00829">
    <property type="entry name" value="UPF0435"/>
    <property type="match status" value="1"/>
</dbReference>
<accession>A0A150FBG7</accession>
<evidence type="ECO:0000313" key="2">
    <source>
        <dbReference type="EMBL" id="KXZ22726.1"/>
    </source>
</evidence>
<organism evidence="2 3">
    <name type="scientific">Bacillus nakamurai</name>
    <dbReference type="NCBI Taxonomy" id="1793963"/>
    <lineage>
        <taxon>Bacteria</taxon>
        <taxon>Bacillati</taxon>
        <taxon>Bacillota</taxon>
        <taxon>Bacilli</taxon>
        <taxon>Bacillales</taxon>
        <taxon>Bacillaceae</taxon>
        <taxon>Bacillus</taxon>
    </lineage>
</organism>
<comment type="caution">
    <text evidence="2">The sequence shown here is derived from an EMBL/GenBank/DDBJ whole genome shotgun (WGS) entry which is preliminary data.</text>
</comment>
<sequence>MKGCMNLPSQQTETLNQMIEDISQKLNMLNVGVIKAEDFSDEKIEDLTYLHQMVMKKESFSPSEMQAIAQDLASLRK</sequence>
<dbReference type="STRING" id="1793963.AXI58_08115"/>
<evidence type="ECO:0000256" key="1">
    <source>
        <dbReference type="HAMAP-Rule" id="MF_00829"/>
    </source>
</evidence>